<reference evidence="2" key="1">
    <citation type="journal article" date="2024" name="Front. Bioeng. Biotechnol.">
        <title>Genome-scale model development and genomic sequencing of the oleaginous clade Lipomyces.</title>
        <authorList>
            <person name="Czajka J.J."/>
            <person name="Han Y."/>
            <person name="Kim J."/>
            <person name="Mondo S.J."/>
            <person name="Hofstad B.A."/>
            <person name="Robles A."/>
            <person name="Haridas S."/>
            <person name="Riley R."/>
            <person name="LaButti K."/>
            <person name="Pangilinan J."/>
            <person name="Andreopoulos W."/>
            <person name="Lipzen A."/>
            <person name="Yan J."/>
            <person name="Wang M."/>
            <person name="Ng V."/>
            <person name="Grigoriev I.V."/>
            <person name="Spatafora J.W."/>
            <person name="Magnuson J.K."/>
            <person name="Baker S.E."/>
            <person name="Pomraning K.R."/>
        </authorList>
    </citation>
    <scope>NUCLEOTIDE SEQUENCE [LARGE SCALE GENOMIC DNA]</scope>
    <source>
        <strain evidence="2">CBS 10300</strain>
    </source>
</reference>
<evidence type="ECO:0000313" key="2">
    <source>
        <dbReference type="Proteomes" id="UP001489719"/>
    </source>
</evidence>
<dbReference type="Proteomes" id="UP001489719">
    <property type="component" value="Unassembled WGS sequence"/>
</dbReference>
<sequence length="309" mass="34511">MPSSSITQPSCSRRRRNRSTSVRRRVDREPRSRSGCLTCRRRHKRCDQRSPGCMNCERLNIHCEGYVSVLRWQDRSMQIASVTDTNYHSLRYVNIQSEHYRDYNDEIDTLMELYAPFDVLSDNMELVRPPLDVTCPETDSHSTSYESTNATPFPHTPVLRSHADSVPMNVGGYRTIESLASAPVRSDMTKPLQLSTNVASPVPSSPLSDTAYSASSSGEDFSSPLLDSQSSCAIPPGSVDLSKEAGFHPALLDFSKSWTHNEAGIHPVLSDFSKSWSQNLHAHDLYGLGRTLPLELGSHAHLDDVFFGH</sequence>
<evidence type="ECO:0000313" key="1">
    <source>
        <dbReference type="EMBL" id="KAK9320617.1"/>
    </source>
</evidence>
<protein>
    <submittedName>
        <fullName evidence="1">Uncharacterized protein</fullName>
    </submittedName>
</protein>
<gene>
    <name evidence="1" type="ORF">V1517DRAFT_201529</name>
</gene>
<keyword evidence="2" id="KW-1185">Reference proteome</keyword>
<dbReference type="EMBL" id="MU970122">
    <property type="protein sequence ID" value="KAK9320617.1"/>
    <property type="molecule type" value="Genomic_DNA"/>
</dbReference>
<proteinExistence type="predicted"/>
<organism evidence="1 2">
    <name type="scientific">Lipomyces orientalis</name>
    <dbReference type="NCBI Taxonomy" id="1233043"/>
    <lineage>
        <taxon>Eukaryota</taxon>
        <taxon>Fungi</taxon>
        <taxon>Dikarya</taxon>
        <taxon>Ascomycota</taxon>
        <taxon>Saccharomycotina</taxon>
        <taxon>Lipomycetes</taxon>
        <taxon>Lipomycetales</taxon>
        <taxon>Lipomycetaceae</taxon>
        <taxon>Lipomyces</taxon>
    </lineage>
</organism>
<comment type="caution">
    <text evidence="1">The sequence shown here is derived from an EMBL/GenBank/DDBJ whole genome shotgun (WGS) entry which is preliminary data.</text>
</comment>
<name>A0ACC3TIB5_9ASCO</name>
<accession>A0ACC3TIB5</accession>